<reference evidence="1 2" key="3">
    <citation type="journal article" date="2013" name="Rice">
        <title>Improvement of the Oryza sativa Nipponbare reference genome using next generation sequence and optical map data.</title>
        <authorList>
            <person name="Kawahara Y."/>
            <person name="de la Bastide M."/>
            <person name="Hamilton J.P."/>
            <person name="Kanamori H."/>
            <person name="McCombie W.R."/>
            <person name="Ouyang S."/>
            <person name="Schwartz D.C."/>
            <person name="Tanaka T."/>
            <person name="Wu J."/>
            <person name="Zhou S."/>
            <person name="Childs K.L."/>
            <person name="Davidson R.M."/>
            <person name="Lin H."/>
            <person name="Quesada-Ocampo L."/>
            <person name="Vaillancourt B."/>
            <person name="Sakai H."/>
            <person name="Lee S.S."/>
            <person name="Kim J."/>
            <person name="Numa H."/>
            <person name="Itoh T."/>
            <person name="Buell C.R."/>
            <person name="Matsumoto T."/>
        </authorList>
    </citation>
    <scope>NUCLEOTIDE SEQUENCE [LARGE SCALE GENOMIC DNA]</scope>
    <source>
        <strain evidence="2">cv. Nipponbare</strain>
    </source>
</reference>
<evidence type="ECO:0000313" key="2">
    <source>
        <dbReference type="Proteomes" id="UP000059680"/>
    </source>
</evidence>
<proteinExistence type="predicted"/>
<dbReference type="Proteomes" id="UP000059680">
    <property type="component" value="Chromosome 11"/>
</dbReference>
<name>A0A0P0Y3B4_ORYSJ</name>
<reference evidence="2" key="1">
    <citation type="journal article" date="2005" name="Nature">
        <title>The map-based sequence of the rice genome.</title>
        <authorList>
            <consortium name="International rice genome sequencing project (IRGSP)"/>
            <person name="Matsumoto T."/>
            <person name="Wu J."/>
            <person name="Kanamori H."/>
            <person name="Katayose Y."/>
            <person name="Fujisawa M."/>
            <person name="Namiki N."/>
            <person name="Mizuno H."/>
            <person name="Yamamoto K."/>
            <person name="Antonio B.A."/>
            <person name="Baba T."/>
            <person name="Sakata K."/>
            <person name="Nagamura Y."/>
            <person name="Aoki H."/>
            <person name="Arikawa K."/>
            <person name="Arita K."/>
            <person name="Bito T."/>
            <person name="Chiden Y."/>
            <person name="Fujitsuka N."/>
            <person name="Fukunaka R."/>
            <person name="Hamada M."/>
            <person name="Harada C."/>
            <person name="Hayashi A."/>
            <person name="Hijishita S."/>
            <person name="Honda M."/>
            <person name="Hosokawa S."/>
            <person name="Ichikawa Y."/>
            <person name="Idonuma A."/>
            <person name="Iijima M."/>
            <person name="Ikeda M."/>
            <person name="Ikeno M."/>
            <person name="Ito K."/>
            <person name="Ito S."/>
            <person name="Ito T."/>
            <person name="Ito Y."/>
            <person name="Ito Y."/>
            <person name="Iwabuchi A."/>
            <person name="Kamiya K."/>
            <person name="Karasawa W."/>
            <person name="Kurita K."/>
            <person name="Katagiri S."/>
            <person name="Kikuta A."/>
            <person name="Kobayashi H."/>
            <person name="Kobayashi N."/>
            <person name="Machita K."/>
            <person name="Maehara T."/>
            <person name="Masukawa M."/>
            <person name="Mizubayashi T."/>
            <person name="Mukai Y."/>
            <person name="Nagasaki H."/>
            <person name="Nagata Y."/>
            <person name="Naito S."/>
            <person name="Nakashima M."/>
            <person name="Nakama Y."/>
            <person name="Nakamichi Y."/>
            <person name="Nakamura M."/>
            <person name="Meguro A."/>
            <person name="Negishi M."/>
            <person name="Ohta I."/>
            <person name="Ohta T."/>
            <person name="Okamoto M."/>
            <person name="Ono N."/>
            <person name="Saji S."/>
            <person name="Sakaguchi M."/>
            <person name="Sakai K."/>
            <person name="Shibata M."/>
            <person name="Shimokawa T."/>
            <person name="Song J."/>
            <person name="Takazaki Y."/>
            <person name="Terasawa K."/>
            <person name="Tsugane M."/>
            <person name="Tsuji K."/>
            <person name="Ueda S."/>
            <person name="Waki K."/>
            <person name="Yamagata H."/>
            <person name="Yamamoto M."/>
            <person name="Yamamoto S."/>
            <person name="Yamane H."/>
            <person name="Yoshiki S."/>
            <person name="Yoshihara R."/>
            <person name="Yukawa K."/>
            <person name="Zhong H."/>
            <person name="Yano M."/>
            <person name="Yuan Q."/>
            <person name="Ouyang S."/>
            <person name="Liu J."/>
            <person name="Jones K.M."/>
            <person name="Gansberger K."/>
            <person name="Moffat K."/>
            <person name="Hill J."/>
            <person name="Bera J."/>
            <person name="Fadrosh D."/>
            <person name="Jin S."/>
            <person name="Johri S."/>
            <person name="Kim M."/>
            <person name="Overton L."/>
            <person name="Reardon M."/>
            <person name="Tsitrin T."/>
            <person name="Vuong H."/>
            <person name="Weaver B."/>
            <person name="Ciecko A."/>
            <person name="Tallon L."/>
            <person name="Jackson J."/>
            <person name="Pai G."/>
            <person name="Aken S.V."/>
            <person name="Utterback T."/>
            <person name="Reidmuller S."/>
            <person name="Feldblyum T."/>
            <person name="Hsiao J."/>
            <person name="Zismann V."/>
            <person name="Iobst S."/>
            <person name="de Vazeille A.R."/>
            <person name="Buell C.R."/>
            <person name="Ying K."/>
            <person name="Li Y."/>
            <person name="Lu T."/>
            <person name="Huang Y."/>
            <person name="Zhao Q."/>
            <person name="Feng Q."/>
            <person name="Zhang L."/>
            <person name="Zhu J."/>
            <person name="Weng Q."/>
            <person name="Mu J."/>
            <person name="Lu Y."/>
            <person name="Fan D."/>
            <person name="Liu Y."/>
            <person name="Guan J."/>
            <person name="Zhang Y."/>
            <person name="Yu S."/>
            <person name="Liu X."/>
            <person name="Zhang Y."/>
            <person name="Hong G."/>
            <person name="Han B."/>
            <person name="Choisne N."/>
            <person name="Demange N."/>
            <person name="Orjeda G."/>
            <person name="Samain S."/>
            <person name="Cattolico L."/>
            <person name="Pelletier E."/>
            <person name="Couloux A."/>
            <person name="Segurens B."/>
            <person name="Wincker P."/>
            <person name="D'Hont A."/>
            <person name="Scarpelli C."/>
            <person name="Weissenbach J."/>
            <person name="Salanoubat M."/>
            <person name="Quetier F."/>
            <person name="Yu Y."/>
            <person name="Kim H.R."/>
            <person name="Rambo T."/>
            <person name="Currie J."/>
            <person name="Collura K."/>
            <person name="Luo M."/>
            <person name="Yang T."/>
            <person name="Ammiraju J.S.S."/>
            <person name="Engler F."/>
            <person name="Soderlund C."/>
            <person name="Wing R.A."/>
            <person name="Palmer L.E."/>
            <person name="de la Bastide M."/>
            <person name="Spiegel L."/>
            <person name="Nascimento L."/>
            <person name="Zutavern T."/>
            <person name="O'Shaughnessy A."/>
            <person name="Dike S."/>
            <person name="Dedhia N."/>
            <person name="Preston R."/>
            <person name="Balija V."/>
            <person name="McCombie W.R."/>
            <person name="Chow T."/>
            <person name="Chen H."/>
            <person name="Chung M."/>
            <person name="Chen C."/>
            <person name="Shaw J."/>
            <person name="Wu H."/>
            <person name="Hsiao K."/>
            <person name="Chao Y."/>
            <person name="Chu M."/>
            <person name="Cheng C."/>
            <person name="Hour A."/>
            <person name="Lee P."/>
            <person name="Lin S."/>
            <person name="Lin Y."/>
            <person name="Liou J."/>
            <person name="Liu S."/>
            <person name="Hsing Y."/>
            <person name="Raghuvanshi S."/>
            <person name="Mohanty A."/>
            <person name="Bharti A.K."/>
            <person name="Gaur A."/>
            <person name="Gupta V."/>
            <person name="Kumar D."/>
            <person name="Ravi V."/>
            <person name="Vij S."/>
            <person name="Kapur A."/>
            <person name="Khurana P."/>
            <person name="Khurana P."/>
            <person name="Khurana J.P."/>
            <person name="Tyagi A.K."/>
            <person name="Gaikwad K."/>
            <person name="Singh A."/>
            <person name="Dalal V."/>
            <person name="Srivastava S."/>
            <person name="Dixit A."/>
            <person name="Pal A.K."/>
            <person name="Ghazi I.A."/>
            <person name="Yadav M."/>
            <person name="Pandit A."/>
            <person name="Bhargava A."/>
            <person name="Sureshbabu K."/>
            <person name="Batra K."/>
            <person name="Sharma T.R."/>
            <person name="Mohapatra T."/>
            <person name="Singh N.K."/>
            <person name="Messing J."/>
            <person name="Nelson A.B."/>
            <person name="Fuks G."/>
            <person name="Kavchok S."/>
            <person name="Keizer G."/>
            <person name="Linton E."/>
            <person name="Llaca V."/>
            <person name="Song R."/>
            <person name="Tanyolac B."/>
            <person name="Young S."/>
            <person name="Ho-Il K."/>
            <person name="Hahn J.H."/>
            <person name="Sangsakoo G."/>
            <person name="Vanavichit A."/>
            <person name="de Mattos Luiz.A.T."/>
            <person name="Zimmer P.D."/>
            <person name="Malone G."/>
            <person name="Dellagostin O."/>
            <person name="de Oliveira A.C."/>
            <person name="Bevan M."/>
            <person name="Bancroft I."/>
            <person name="Minx P."/>
            <person name="Cordum H."/>
            <person name="Wilson R."/>
            <person name="Cheng Z."/>
            <person name="Jin W."/>
            <person name="Jiang J."/>
            <person name="Leong S.A."/>
            <person name="Iwama H."/>
            <person name="Gojobori T."/>
            <person name="Itoh T."/>
            <person name="Niimura Y."/>
            <person name="Fujii Y."/>
            <person name="Habara T."/>
            <person name="Sakai H."/>
            <person name="Sato Y."/>
            <person name="Wilson G."/>
            <person name="Kumar K."/>
            <person name="McCouch S."/>
            <person name="Juretic N."/>
            <person name="Hoen D."/>
            <person name="Wright S."/>
            <person name="Bruskiewich R."/>
            <person name="Bureau T."/>
            <person name="Miyao A."/>
            <person name="Hirochika H."/>
            <person name="Nishikawa T."/>
            <person name="Kadowaki K."/>
            <person name="Sugiura M."/>
            <person name="Burr B."/>
            <person name="Sasaki T."/>
        </authorList>
    </citation>
    <scope>NUCLEOTIDE SEQUENCE [LARGE SCALE GENOMIC DNA]</scope>
    <source>
        <strain evidence="2">cv. Nipponbare</strain>
    </source>
</reference>
<dbReference type="EMBL" id="AP014967">
    <property type="protein sequence ID" value="BAT14371.1"/>
    <property type="molecule type" value="Genomic_DNA"/>
</dbReference>
<protein>
    <submittedName>
        <fullName evidence="1">Os11g0545300 protein</fullName>
    </submittedName>
</protein>
<organism evidence="1 2">
    <name type="scientific">Oryza sativa subsp. japonica</name>
    <name type="common">Rice</name>
    <dbReference type="NCBI Taxonomy" id="39947"/>
    <lineage>
        <taxon>Eukaryota</taxon>
        <taxon>Viridiplantae</taxon>
        <taxon>Streptophyta</taxon>
        <taxon>Embryophyta</taxon>
        <taxon>Tracheophyta</taxon>
        <taxon>Spermatophyta</taxon>
        <taxon>Magnoliopsida</taxon>
        <taxon>Liliopsida</taxon>
        <taxon>Poales</taxon>
        <taxon>Poaceae</taxon>
        <taxon>BOP clade</taxon>
        <taxon>Oryzoideae</taxon>
        <taxon>Oryzeae</taxon>
        <taxon>Oryzinae</taxon>
        <taxon>Oryza</taxon>
        <taxon>Oryza sativa</taxon>
    </lineage>
</organism>
<dbReference type="ExpressionAtlas" id="A0A0P0Y3B4">
    <property type="expression patterns" value="baseline and differential"/>
</dbReference>
<sequence length="104" mass="11961">MLKKDPNKETILSVSVAGAQNGREAQWTVDRTVYTYANFYDDFKAKVFDFGDRLKISFIELVQRQENDLLLGSFEKELRLKVLLADEHDEVSINICLIPPMFGC</sequence>
<dbReference type="InParanoid" id="A0A0P0Y3B4"/>
<dbReference type="STRING" id="39947.A0A0P0Y3B4"/>
<reference evidence="1 2" key="2">
    <citation type="journal article" date="2013" name="Plant Cell Physiol.">
        <title>Rice Annotation Project Database (RAP-DB): an integrative and interactive database for rice genomics.</title>
        <authorList>
            <person name="Sakai H."/>
            <person name="Lee S.S."/>
            <person name="Tanaka T."/>
            <person name="Numa H."/>
            <person name="Kim J."/>
            <person name="Kawahara Y."/>
            <person name="Wakimoto H."/>
            <person name="Yang C.C."/>
            <person name="Iwamoto M."/>
            <person name="Abe T."/>
            <person name="Yamada Y."/>
            <person name="Muto A."/>
            <person name="Inokuchi H."/>
            <person name="Ikemura T."/>
            <person name="Matsumoto T."/>
            <person name="Sasaki T."/>
            <person name="Itoh T."/>
        </authorList>
    </citation>
    <scope>NUCLEOTIDE SEQUENCE [LARGE SCALE GENOMIC DNA]</scope>
    <source>
        <strain evidence="2">cv. Nipponbare</strain>
    </source>
</reference>
<dbReference type="PaxDb" id="39947-A0A0P0Y3B4"/>
<keyword evidence="2" id="KW-1185">Reference proteome</keyword>
<gene>
    <name evidence="1" type="ordered locus">Os11g0545300</name>
    <name evidence="1" type="ORF">OSNPB_110545300</name>
</gene>
<dbReference type="AlphaFoldDB" id="A0A0P0Y3B4"/>
<evidence type="ECO:0000313" key="1">
    <source>
        <dbReference type="EMBL" id="BAT14371.1"/>
    </source>
</evidence>
<accession>A0A0P0Y3B4</accession>
<dbReference type="Gramene" id="Os11t0545300-01">
    <property type="protein sequence ID" value="Os11t0545300-01"/>
    <property type="gene ID" value="Os11g0545300"/>
</dbReference>